<dbReference type="GO" id="GO:0005525">
    <property type="term" value="F:GTP binding"/>
    <property type="evidence" value="ECO:0007669"/>
    <property type="project" value="UniProtKB-KW"/>
</dbReference>
<dbReference type="InterPro" id="IPR000178">
    <property type="entry name" value="TF_IF2_bacterial-like"/>
</dbReference>
<dbReference type="Gene3D" id="3.40.50.300">
    <property type="entry name" value="P-loop containing nucleotide triphosphate hydrolases"/>
    <property type="match status" value="1"/>
</dbReference>
<feature type="compositionally biased region" description="Low complexity" evidence="9">
    <location>
        <begin position="120"/>
        <end position="135"/>
    </location>
</feature>
<dbReference type="GO" id="GO:0003924">
    <property type="term" value="F:GTPase activity"/>
    <property type="evidence" value="ECO:0007669"/>
    <property type="project" value="UniProtKB-UniRule"/>
</dbReference>
<dbReference type="CDD" id="cd03692">
    <property type="entry name" value="mtIF2_IVc"/>
    <property type="match status" value="1"/>
</dbReference>
<keyword evidence="5 7" id="KW-0648">Protein biosynthesis</keyword>
<evidence type="ECO:0000256" key="7">
    <source>
        <dbReference type="HAMAP-Rule" id="MF_00100"/>
    </source>
</evidence>
<feature type="compositionally biased region" description="Basic and acidic residues" evidence="9">
    <location>
        <begin position="293"/>
        <end position="308"/>
    </location>
</feature>
<dbReference type="GO" id="GO:0005829">
    <property type="term" value="C:cytosol"/>
    <property type="evidence" value="ECO:0007669"/>
    <property type="project" value="TreeGrafter"/>
</dbReference>
<dbReference type="RefSeq" id="WP_145281496.1">
    <property type="nucleotide sequence ID" value="NZ_CP036291.1"/>
</dbReference>
<dbReference type="InterPro" id="IPR009000">
    <property type="entry name" value="Transl_B-barrel_sf"/>
</dbReference>
<evidence type="ECO:0000256" key="6">
    <source>
        <dbReference type="ARBA" id="ARBA00023134"/>
    </source>
</evidence>
<dbReference type="PANTHER" id="PTHR43381:SF5">
    <property type="entry name" value="TR-TYPE G DOMAIN-CONTAINING PROTEIN"/>
    <property type="match status" value="1"/>
</dbReference>
<evidence type="ECO:0000256" key="9">
    <source>
        <dbReference type="SAM" id="MobiDB-lite"/>
    </source>
</evidence>
<evidence type="ECO:0000256" key="1">
    <source>
        <dbReference type="ARBA" id="ARBA00007733"/>
    </source>
</evidence>
<evidence type="ECO:0000256" key="4">
    <source>
        <dbReference type="ARBA" id="ARBA00022741"/>
    </source>
</evidence>
<dbReference type="FunFam" id="3.40.50.10050:FF:000001">
    <property type="entry name" value="Translation initiation factor IF-2"/>
    <property type="match status" value="1"/>
</dbReference>
<dbReference type="NCBIfam" id="TIGR00231">
    <property type="entry name" value="small_GTP"/>
    <property type="match status" value="1"/>
</dbReference>
<gene>
    <name evidence="7 11" type="primary">infB</name>
    <name evidence="11" type="ORF">Pla175_08970</name>
</gene>
<evidence type="ECO:0000313" key="11">
    <source>
        <dbReference type="EMBL" id="QDU87535.1"/>
    </source>
</evidence>
<dbReference type="CDD" id="cd03702">
    <property type="entry name" value="IF2_mtIF2_II"/>
    <property type="match status" value="1"/>
</dbReference>
<feature type="compositionally biased region" description="Basic and acidic residues" evidence="9">
    <location>
        <begin position="181"/>
        <end position="193"/>
    </location>
</feature>
<dbReference type="NCBIfam" id="TIGR00487">
    <property type="entry name" value="IF-2"/>
    <property type="match status" value="1"/>
</dbReference>
<keyword evidence="6 7" id="KW-0342">GTP-binding</keyword>
<dbReference type="InterPro" id="IPR000795">
    <property type="entry name" value="T_Tr_GTP-bd_dom"/>
</dbReference>
<evidence type="ECO:0000256" key="5">
    <source>
        <dbReference type="ARBA" id="ARBA00022917"/>
    </source>
</evidence>
<dbReference type="SUPFAM" id="SSF52540">
    <property type="entry name" value="P-loop containing nucleoside triphosphate hydrolases"/>
    <property type="match status" value="1"/>
</dbReference>
<feature type="region of interest" description="G-domain" evidence="7">
    <location>
        <begin position="432"/>
        <end position="580"/>
    </location>
</feature>
<dbReference type="PROSITE" id="PS51722">
    <property type="entry name" value="G_TR_2"/>
    <property type="match status" value="1"/>
</dbReference>
<dbReference type="InterPro" id="IPR023115">
    <property type="entry name" value="TIF_IF2_dom3"/>
</dbReference>
<dbReference type="KEGG" id="pnd:Pla175_08970"/>
<dbReference type="Gene3D" id="1.10.10.2480">
    <property type="match status" value="1"/>
</dbReference>
<keyword evidence="7" id="KW-0963">Cytoplasm</keyword>
<dbReference type="HAMAP" id="MF_00100_B">
    <property type="entry name" value="IF_2_B"/>
    <property type="match status" value="1"/>
</dbReference>
<evidence type="ECO:0000256" key="3">
    <source>
        <dbReference type="ARBA" id="ARBA00022540"/>
    </source>
</evidence>
<organism evidence="11 12">
    <name type="scientific">Pirellulimonas nuda</name>
    <dbReference type="NCBI Taxonomy" id="2528009"/>
    <lineage>
        <taxon>Bacteria</taxon>
        <taxon>Pseudomonadati</taxon>
        <taxon>Planctomycetota</taxon>
        <taxon>Planctomycetia</taxon>
        <taxon>Pirellulales</taxon>
        <taxon>Lacipirellulaceae</taxon>
        <taxon>Pirellulimonas</taxon>
    </lineage>
</organism>
<protein>
    <recommendedName>
        <fullName evidence="2 7">Translation initiation factor IF-2</fullName>
    </recommendedName>
</protein>
<dbReference type="InterPro" id="IPR053905">
    <property type="entry name" value="EF-G-like_DII"/>
</dbReference>
<dbReference type="Pfam" id="PF11987">
    <property type="entry name" value="IF-2"/>
    <property type="match status" value="1"/>
</dbReference>
<dbReference type="FunFam" id="3.40.50.300:FF:000019">
    <property type="entry name" value="Translation initiation factor IF-2"/>
    <property type="match status" value="1"/>
</dbReference>
<evidence type="ECO:0000259" key="10">
    <source>
        <dbReference type="PROSITE" id="PS51722"/>
    </source>
</evidence>
<dbReference type="Proteomes" id="UP000317429">
    <property type="component" value="Chromosome"/>
</dbReference>
<feature type="region of interest" description="Disordered" evidence="9">
    <location>
        <begin position="255"/>
        <end position="341"/>
    </location>
</feature>
<dbReference type="PANTHER" id="PTHR43381">
    <property type="entry name" value="TRANSLATION INITIATION FACTOR IF-2-RELATED"/>
    <property type="match status" value="1"/>
</dbReference>
<dbReference type="InterPro" id="IPR036925">
    <property type="entry name" value="TIF_IF2_dom3_sf"/>
</dbReference>
<accession>A0A518D7V7</accession>
<evidence type="ECO:0000313" key="12">
    <source>
        <dbReference type="Proteomes" id="UP000317429"/>
    </source>
</evidence>
<feature type="compositionally biased region" description="Low complexity" evidence="9">
    <location>
        <begin position="199"/>
        <end position="211"/>
    </location>
</feature>
<feature type="compositionally biased region" description="Basic and acidic residues" evidence="9">
    <location>
        <begin position="215"/>
        <end position="229"/>
    </location>
</feature>
<dbReference type="AlphaFoldDB" id="A0A518D7V7"/>
<dbReference type="GO" id="GO:0003743">
    <property type="term" value="F:translation initiation factor activity"/>
    <property type="evidence" value="ECO:0007669"/>
    <property type="project" value="UniProtKB-UniRule"/>
</dbReference>
<dbReference type="Pfam" id="PF04760">
    <property type="entry name" value="IF2_N"/>
    <property type="match status" value="1"/>
</dbReference>
<feature type="compositionally biased region" description="Pro residues" evidence="9">
    <location>
        <begin position="93"/>
        <end position="109"/>
    </location>
</feature>
<evidence type="ECO:0000256" key="8">
    <source>
        <dbReference type="RuleBase" id="RU000644"/>
    </source>
</evidence>
<dbReference type="FunFam" id="2.40.30.10:FF:000008">
    <property type="entry name" value="Translation initiation factor IF-2"/>
    <property type="match status" value="1"/>
</dbReference>
<dbReference type="OrthoDB" id="9811804at2"/>
<dbReference type="InterPro" id="IPR015760">
    <property type="entry name" value="TIF_IF2"/>
</dbReference>
<dbReference type="Pfam" id="PF00009">
    <property type="entry name" value="GTP_EFTU"/>
    <property type="match status" value="1"/>
</dbReference>
<dbReference type="SUPFAM" id="SSF52156">
    <property type="entry name" value="Initiation factor IF2/eIF5b, domain 3"/>
    <property type="match status" value="1"/>
</dbReference>
<dbReference type="Gene3D" id="2.40.30.10">
    <property type="entry name" value="Translation factors"/>
    <property type="match status" value="2"/>
</dbReference>
<reference evidence="11 12" key="1">
    <citation type="submission" date="2019-02" db="EMBL/GenBank/DDBJ databases">
        <title>Deep-cultivation of Planctomycetes and their phenomic and genomic characterization uncovers novel biology.</title>
        <authorList>
            <person name="Wiegand S."/>
            <person name="Jogler M."/>
            <person name="Boedeker C."/>
            <person name="Pinto D."/>
            <person name="Vollmers J."/>
            <person name="Rivas-Marin E."/>
            <person name="Kohn T."/>
            <person name="Peeters S.H."/>
            <person name="Heuer A."/>
            <person name="Rast P."/>
            <person name="Oberbeckmann S."/>
            <person name="Bunk B."/>
            <person name="Jeske O."/>
            <person name="Meyerdierks A."/>
            <person name="Storesund J.E."/>
            <person name="Kallscheuer N."/>
            <person name="Luecker S."/>
            <person name="Lage O.M."/>
            <person name="Pohl T."/>
            <person name="Merkel B.J."/>
            <person name="Hornburger P."/>
            <person name="Mueller R.-W."/>
            <person name="Bruemmer F."/>
            <person name="Labrenz M."/>
            <person name="Spormann A.M."/>
            <person name="Op den Camp H."/>
            <person name="Overmann J."/>
            <person name="Amann R."/>
            <person name="Jetten M.S.M."/>
            <person name="Mascher T."/>
            <person name="Medema M.H."/>
            <person name="Devos D.P."/>
            <person name="Kaster A.-K."/>
            <person name="Ovreas L."/>
            <person name="Rohde M."/>
            <person name="Galperin M.Y."/>
            <person name="Jogler C."/>
        </authorList>
    </citation>
    <scope>NUCLEOTIDE SEQUENCE [LARGE SCALE GENOMIC DNA]</scope>
    <source>
        <strain evidence="11 12">Pla175</strain>
    </source>
</reference>
<feature type="domain" description="Tr-type G" evidence="10">
    <location>
        <begin position="429"/>
        <end position="596"/>
    </location>
</feature>
<keyword evidence="3 7" id="KW-0396">Initiation factor</keyword>
<dbReference type="Pfam" id="PF22042">
    <property type="entry name" value="EF-G_D2"/>
    <property type="match status" value="1"/>
</dbReference>
<feature type="binding site" evidence="7">
    <location>
        <begin position="484"/>
        <end position="488"/>
    </location>
    <ligand>
        <name>GTP</name>
        <dbReference type="ChEBI" id="CHEBI:37565"/>
    </ligand>
</feature>
<dbReference type="InterPro" id="IPR006847">
    <property type="entry name" value="IF2_N"/>
</dbReference>
<keyword evidence="4 7" id="KW-0547">Nucleotide-binding</keyword>
<dbReference type="SUPFAM" id="SSF50447">
    <property type="entry name" value="Translation proteins"/>
    <property type="match status" value="2"/>
</dbReference>
<comment type="subcellular location">
    <subcellularLocation>
        <location evidence="7">Cytoplasm</location>
    </subcellularLocation>
</comment>
<feature type="binding site" evidence="7">
    <location>
        <begin position="438"/>
        <end position="445"/>
    </location>
    <ligand>
        <name>GTP</name>
        <dbReference type="ChEBI" id="CHEBI:37565"/>
    </ligand>
</feature>
<sequence length="936" mass="99514">MAVRIYALAKDLNIDGKELVDICARAGVTGKGSALASLSDEEVDKLKQFMNGGGNAPKATATQQAPPPPTRPAEPARGGRMRVIVAPKSRPLTPEPPAASEPEPAPPQKTEPTADEPKKPAAAAAAEAPAELPQPESKPTPDEAGQGPLAGMLRREDYIGPGGAGGRPPMLSGSRGGGLRDASKPKRAGESPKPRPVVKLAAMPAPAQPAAPKKKKEDEAPAQKPDMKLPAEVMGGGRLGAKPLAAHLKRAERTLEAEKIRAKSGVGVRKDVEDDDTARGKGRGRGRGAASPAEDKSRPMLGGREQRQLSRTRSRGPRNNYDGGRRRSFRRGRSGVNTAAPRKDAVTVELPCTVRDLSEAIGVPAAQILRVLMTEGVMTTITAMIEPDLAEFVAAELGAEVNFQLAETLEDKLLSEIDDSEDDEASLVPRAPVITFLGHVDHGKTSLLDRIIGIDVAKGESGGITQHIRAYQIDNGGKPIAFVDTPGHAAFTEMRARGANVTDIAVIVVAADDGVMPQTEEAISHAKAAGVPIVVAMNKTDLPGFDPLKTLTGLSTCGIVPSEWGGDVEVVKTSAATGAGIEDLLETLLTIAELQDYRANPDRPAVGVCLDSQQGSDSGVAIKLIVERGTLRVGDVVVCGDGYGKVKAMVDPLSGERIEAAGPSRPVDVFGLDAAPSAGERFYVLDDIGQAREIAEDRADRSRTTMLGSNGFQHVTLETLFERLDGDEEVQTLNLILRADVRGSIEAIEKELSKLQHPEVRLRILQRSVGGISEADVTLADASDAVVIGFNVVPDEKARAKAAQLGVEVRRYEVIYKIADDLRAAMEGMLKPEERELTLGTALVQATFKISRLGVIAGCRVISGVVARDGRMRVIRDSTVVGDYAIDSLKREKDDAKEVRDGYECGIKLVGFNDIKEGDLLECYKIEKISRTFDDR</sequence>
<proteinExistence type="inferred from homology"/>
<feature type="binding site" evidence="7">
    <location>
        <begin position="538"/>
        <end position="541"/>
    </location>
    <ligand>
        <name>GTP</name>
        <dbReference type="ChEBI" id="CHEBI:37565"/>
    </ligand>
</feature>
<feature type="region of interest" description="Disordered" evidence="9">
    <location>
        <begin position="48"/>
        <end position="238"/>
    </location>
</feature>
<dbReference type="InterPro" id="IPR027417">
    <property type="entry name" value="P-loop_NTPase"/>
</dbReference>
<dbReference type="CDD" id="cd01887">
    <property type="entry name" value="IF2_eIF5B"/>
    <property type="match status" value="1"/>
</dbReference>
<dbReference type="InterPro" id="IPR044145">
    <property type="entry name" value="IF2_II"/>
</dbReference>
<comment type="similarity">
    <text evidence="1 7 8">Belongs to the TRAFAC class translation factor GTPase superfamily. Classic translation factor GTPase family. IF-2 subfamily.</text>
</comment>
<dbReference type="Gene3D" id="3.40.50.10050">
    <property type="entry name" value="Translation initiation factor IF- 2, domain 3"/>
    <property type="match status" value="1"/>
</dbReference>
<comment type="function">
    <text evidence="7 8">One of the essential components for the initiation of protein synthesis. Protects formylmethionyl-tRNA from spontaneous hydrolysis and promotes its binding to the 30S ribosomal subunits. Also involved in the hydrolysis of GTP during the formation of the 70S ribosomal complex.</text>
</comment>
<evidence type="ECO:0000256" key="2">
    <source>
        <dbReference type="ARBA" id="ARBA00020675"/>
    </source>
</evidence>
<name>A0A518D7V7_9BACT</name>
<dbReference type="InterPro" id="IPR005225">
    <property type="entry name" value="Small_GTP-bd"/>
</dbReference>
<keyword evidence="12" id="KW-1185">Reference proteome</keyword>
<dbReference type="EMBL" id="CP036291">
    <property type="protein sequence ID" value="QDU87535.1"/>
    <property type="molecule type" value="Genomic_DNA"/>
</dbReference>